<keyword evidence="4" id="KW-1185">Reference proteome</keyword>
<dbReference type="Proteomes" id="UP000641853">
    <property type="component" value="Unassembled WGS sequence"/>
</dbReference>
<dbReference type="Gene3D" id="3.50.50.60">
    <property type="entry name" value="FAD/NAD(P)-binding domain"/>
    <property type="match status" value="1"/>
</dbReference>
<gene>
    <name evidence="2" type="ORF">CNMCM5623_005608</name>
    <name evidence="3" type="ORF">CNMCM7691_002698</name>
</gene>
<organism evidence="3 4">
    <name type="scientific">Aspergillus felis</name>
    <dbReference type="NCBI Taxonomy" id="1287682"/>
    <lineage>
        <taxon>Eukaryota</taxon>
        <taxon>Fungi</taxon>
        <taxon>Dikarya</taxon>
        <taxon>Ascomycota</taxon>
        <taxon>Pezizomycotina</taxon>
        <taxon>Eurotiomycetes</taxon>
        <taxon>Eurotiomycetidae</taxon>
        <taxon>Eurotiales</taxon>
        <taxon>Aspergillaceae</taxon>
        <taxon>Aspergillus</taxon>
        <taxon>Aspergillus subgen. Fumigati</taxon>
    </lineage>
</organism>
<accession>A0A8H6VCB5</accession>
<reference evidence="3" key="1">
    <citation type="submission" date="2020-06" db="EMBL/GenBank/DDBJ databases">
        <title>Draft genome sequences of strains closely related to Aspergillus parafelis and Aspergillus hiratsukae.</title>
        <authorList>
            <person name="Dos Santos R.A.C."/>
            <person name="Rivero-Menendez O."/>
            <person name="Steenwyk J.L."/>
            <person name="Mead M.E."/>
            <person name="Goldman G.H."/>
            <person name="Alastruey-Izquierdo A."/>
            <person name="Rokas A."/>
        </authorList>
    </citation>
    <scope>NUCLEOTIDE SEQUENCE</scope>
    <source>
        <strain evidence="2">CNM-CM5623</strain>
        <strain evidence="3">CNM-CM7691</strain>
    </source>
</reference>
<name>A0A8H6VCB5_9EURO</name>
<dbReference type="OrthoDB" id="429143at2759"/>
<proteinExistence type="predicted"/>
<dbReference type="EMBL" id="JACBAE010001085">
    <property type="protein sequence ID" value="KAF7173363.1"/>
    <property type="molecule type" value="Genomic_DNA"/>
</dbReference>
<sequence>MGYSYDSNPHVGAVPDSEGQFILAGLNGHGMPVVWLAAEGLARMVGEGAGFEETGMPRLFKTTKERIERAQGGKEEDGDILGTGSFFATKQ</sequence>
<evidence type="ECO:0000313" key="3">
    <source>
        <dbReference type="EMBL" id="KAF7182954.1"/>
    </source>
</evidence>
<dbReference type="Proteomes" id="UP000654922">
    <property type="component" value="Unassembled WGS sequence"/>
</dbReference>
<evidence type="ECO:0000256" key="1">
    <source>
        <dbReference type="SAM" id="MobiDB-lite"/>
    </source>
</evidence>
<evidence type="ECO:0000313" key="4">
    <source>
        <dbReference type="Proteomes" id="UP000641853"/>
    </source>
</evidence>
<comment type="caution">
    <text evidence="3">The sequence shown here is derived from an EMBL/GenBank/DDBJ whole genome shotgun (WGS) entry which is preliminary data.</text>
</comment>
<dbReference type="InterPro" id="IPR036188">
    <property type="entry name" value="FAD/NAD-bd_sf"/>
</dbReference>
<feature type="region of interest" description="Disordered" evidence="1">
    <location>
        <begin position="68"/>
        <end position="91"/>
    </location>
</feature>
<evidence type="ECO:0008006" key="5">
    <source>
        <dbReference type="Google" id="ProtNLM"/>
    </source>
</evidence>
<dbReference type="EMBL" id="JACBAG010001753">
    <property type="protein sequence ID" value="KAF7182954.1"/>
    <property type="molecule type" value="Genomic_DNA"/>
</dbReference>
<dbReference type="AlphaFoldDB" id="A0A8H6VCB5"/>
<evidence type="ECO:0000313" key="2">
    <source>
        <dbReference type="EMBL" id="KAF7173363.1"/>
    </source>
</evidence>
<protein>
    <recommendedName>
        <fullName evidence="5">FAD dependent oxidoreductase domain-containing protein</fullName>
    </recommendedName>
</protein>